<keyword evidence="3" id="KW-1185">Reference proteome</keyword>
<dbReference type="KEGG" id="msil:METEAL_00150"/>
<sequence>MAATSKNKVIQVQKPAQSLQAFQKKVASGEDIQAGLLKPMLITAGVVLGLGVVVFGFRYWRAAGIEKHESDLANLQLEVAGDSTEPLPAAEVEKRMREKLPQLEALARNAPGSEKTTTEGILASWKLQLDGKGAIPAATGDAWGKLRLAQKQVAMGQGAEALATLGSLRKNADPDQAWAPVFWTTLLDADRLKGDRTQALKDFADYKARFKTQADPAVERMLQGV</sequence>
<dbReference type="RefSeq" id="WP_316413738.1">
    <property type="nucleotide sequence ID" value="NZ_AP027080.1"/>
</dbReference>
<dbReference type="Proteomes" id="UP001238179">
    <property type="component" value="Chromosome"/>
</dbReference>
<protein>
    <recommendedName>
        <fullName evidence="4">Tetratricopeptide repeat-like domain-containing protein</fullName>
    </recommendedName>
</protein>
<gene>
    <name evidence="2" type="ORF">METEAL_00150</name>
</gene>
<evidence type="ECO:0000313" key="2">
    <source>
        <dbReference type="EMBL" id="BDU70841.1"/>
    </source>
</evidence>
<keyword evidence="1" id="KW-0812">Transmembrane</keyword>
<reference evidence="3" key="1">
    <citation type="journal article" date="2023" name="Int. J. Syst. Evol. Microbiol.">
        <title>Mesoterricola silvestris gen. nov., sp. nov., Mesoterricola sediminis sp. nov., Geothrix oryzae sp. nov., Geothrix edaphica sp. nov., Geothrix rubra sp. nov., and Geothrix limicola sp. nov., six novel members of Acidobacteriota isolated from soils.</title>
        <authorList>
            <person name="Itoh H."/>
            <person name="Sugisawa Y."/>
            <person name="Mise K."/>
            <person name="Xu Z."/>
            <person name="Kuniyasu M."/>
            <person name="Ushijima N."/>
            <person name="Kawano K."/>
            <person name="Kobayashi E."/>
            <person name="Shiratori Y."/>
            <person name="Masuda Y."/>
            <person name="Senoo K."/>
        </authorList>
    </citation>
    <scope>NUCLEOTIDE SEQUENCE [LARGE SCALE GENOMIC DNA]</scope>
    <source>
        <strain evidence="3">W79</strain>
    </source>
</reference>
<organism evidence="2 3">
    <name type="scientific">Mesoterricola silvestris</name>
    <dbReference type="NCBI Taxonomy" id="2927979"/>
    <lineage>
        <taxon>Bacteria</taxon>
        <taxon>Pseudomonadati</taxon>
        <taxon>Acidobacteriota</taxon>
        <taxon>Holophagae</taxon>
        <taxon>Holophagales</taxon>
        <taxon>Holophagaceae</taxon>
        <taxon>Mesoterricola</taxon>
    </lineage>
</organism>
<feature type="transmembrane region" description="Helical" evidence="1">
    <location>
        <begin position="40"/>
        <end position="60"/>
    </location>
</feature>
<keyword evidence="1" id="KW-0472">Membrane</keyword>
<proteinExistence type="predicted"/>
<dbReference type="AlphaFoldDB" id="A0AA48GE46"/>
<evidence type="ECO:0000313" key="3">
    <source>
        <dbReference type="Proteomes" id="UP001238179"/>
    </source>
</evidence>
<evidence type="ECO:0000256" key="1">
    <source>
        <dbReference type="SAM" id="Phobius"/>
    </source>
</evidence>
<dbReference type="EMBL" id="AP027080">
    <property type="protein sequence ID" value="BDU70841.1"/>
    <property type="molecule type" value="Genomic_DNA"/>
</dbReference>
<evidence type="ECO:0008006" key="4">
    <source>
        <dbReference type="Google" id="ProtNLM"/>
    </source>
</evidence>
<accession>A0AA48GE46</accession>
<keyword evidence="1" id="KW-1133">Transmembrane helix</keyword>
<name>A0AA48GE46_9BACT</name>